<dbReference type="GO" id="GO:0007498">
    <property type="term" value="P:mesoderm development"/>
    <property type="evidence" value="ECO:0007669"/>
    <property type="project" value="UniProtKB-ARBA"/>
</dbReference>
<evidence type="ECO:0000256" key="8">
    <source>
        <dbReference type="ARBA" id="ARBA00023175"/>
    </source>
</evidence>
<comment type="caution">
    <text evidence="13">The sequence shown here is derived from an EMBL/GenBank/DDBJ whole genome shotgun (WGS) entry which is preliminary data.</text>
</comment>
<keyword evidence="8 10" id="KW-0505">Motor protein</keyword>
<dbReference type="PRINTS" id="PR00193">
    <property type="entry name" value="MYOSINHEAVY"/>
</dbReference>
<dbReference type="GO" id="GO:0005524">
    <property type="term" value="F:ATP binding"/>
    <property type="evidence" value="ECO:0007669"/>
    <property type="project" value="UniProtKB-UniRule"/>
</dbReference>
<dbReference type="GO" id="GO:0007015">
    <property type="term" value="P:actin filament organization"/>
    <property type="evidence" value="ECO:0007669"/>
    <property type="project" value="TreeGrafter"/>
</dbReference>
<dbReference type="PANTHER" id="PTHR13140:SF679">
    <property type="entry name" value="UNCONVENTIONAL MYOSIN IC"/>
    <property type="match status" value="1"/>
</dbReference>
<evidence type="ECO:0000256" key="1">
    <source>
        <dbReference type="ARBA" id="ARBA00004413"/>
    </source>
</evidence>
<dbReference type="GO" id="GO:0016459">
    <property type="term" value="C:myosin complex"/>
    <property type="evidence" value="ECO:0007669"/>
    <property type="project" value="UniProtKB-KW"/>
</dbReference>
<name>A0A9Q0MHZ7_9DIPT</name>
<keyword evidence="4 10" id="KW-0547">Nucleotide-binding</keyword>
<comment type="subcellular location">
    <subcellularLocation>
        <location evidence="1">Cell membrane</location>
        <topology evidence="1">Peripheral membrane protein</topology>
        <orientation evidence="1">Cytoplasmic side</orientation>
    </subcellularLocation>
</comment>
<dbReference type="Gene3D" id="3.40.850.10">
    <property type="entry name" value="Kinesin motor domain"/>
    <property type="match status" value="1"/>
</dbReference>
<evidence type="ECO:0000256" key="7">
    <source>
        <dbReference type="ARBA" id="ARBA00023123"/>
    </source>
</evidence>
<feature type="domain" description="Myosin motor" evidence="11">
    <location>
        <begin position="12"/>
        <end position="691"/>
    </location>
</feature>
<dbReference type="SMART" id="SM00242">
    <property type="entry name" value="MYSc"/>
    <property type="match status" value="1"/>
</dbReference>
<dbReference type="SMART" id="SM00015">
    <property type="entry name" value="IQ"/>
    <property type="match status" value="3"/>
</dbReference>
<dbReference type="FunFam" id="1.10.10.820:FF:000001">
    <property type="entry name" value="Myosin heavy chain"/>
    <property type="match status" value="1"/>
</dbReference>
<dbReference type="SUPFAM" id="SSF52540">
    <property type="entry name" value="P-loop containing nucleoside triphosphate hydrolases"/>
    <property type="match status" value="1"/>
</dbReference>
<evidence type="ECO:0000256" key="10">
    <source>
        <dbReference type="PROSITE-ProRule" id="PRU00782"/>
    </source>
</evidence>
<dbReference type="CDD" id="cd01378">
    <property type="entry name" value="MYSc_Myo1"/>
    <property type="match status" value="1"/>
</dbReference>
<dbReference type="PROSITE" id="PS51757">
    <property type="entry name" value="TH1"/>
    <property type="match status" value="1"/>
</dbReference>
<dbReference type="GO" id="GO:0000146">
    <property type="term" value="F:microfilament motor activity"/>
    <property type="evidence" value="ECO:0007669"/>
    <property type="project" value="TreeGrafter"/>
</dbReference>
<sequence>MEKGLHERDLVGLQDFILLEDYQNETAFVDNLKKRFQANLIYTYIGQVLVEVNPYKELPIYSEDDIMQYTRKHFFEVPPHVFAISENAYRSLTEENRGQCILISGESGSGKTEASKRVLQYIAAASGHISTVEGVKDKLLQSNPLLEAFGNAKTNRNDNSSRFGKYMDVQFNFAGEPEGGNILNYLLEKSRVIHQSGGERNFHIFYQLLAGGDDNLLKELQLKRNLDTFYYLTDGDNGNVIGINDADNFRTIQKAMTVIEISPKEQSEIFEIVASILHMGNVGFTEEEGKAKILKPESVRAVSKLLGCEESMLSAALTHRTIEARGELVTSPLSRESAIYARDALAKAVYDRLFSWLVSRINQSLHPENTSRKNNVMGILDIYGFEIFQKNSFEQFCINFCNEKLQQLFIELTLKSEQEEYLREGIEWVPVTYFDNKVICNLIEEKHKGIISIMDEECLRPGETTDLTFLNKMNDRLGDHPHYVCHEFASTAVQKTLGRDDFRLVHYAGDVTYNVNGFLDKNNDLLFRDLKEIMSRTKNSITLKCFPAEEYLDKRRPNTAVTQFRNSLNNLMEILMCKEPSYIRCIKPNDLKSADLFDDSLVLHQVKYLGLMENLRVRRAGFAYRRSYEMFLRRYKCLSKQTWPNYKGPAKDGVQILANELGYGAEDYRMGKTKIFIRFPKTLFDTEDAFQLKKHYLASIIQARWKGRKQRAKYLKFRQSTICVQTYIRRHLAMKAIKAKREAIVKIRAFIKGFITRHEAPNGYNDAFIAHSKRQWLLKLAKNLPKSLLDYKWISSPAHCAEASAVLKDVYRRHLVRVYVRNLSKERKRQLELKVLAESVFKGRKSNYKDSIGAWFIDERINKEHMTQINNFVSTNFANGEILRYTAPVTKYDRRGYKARDRFFLLSDRALYLLDGKTYKQKHRLPLDKVDFCVTNVRDNLMLVRIPVELKNDKGDLILEVPHIIECCVWILDVTGRRQILQIVDTGSLSHSLIRGKDGTIEIKTGNEPGITKAKSGHLIVIASQ</sequence>
<dbReference type="FunFam" id="3.40.850.10:FF:000101">
    <property type="entry name" value="Slow myosin heavy chain 2"/>
    <property type="match status" value="1"/>
</dbReference>
<gene>
    <name evidence="13" type="primary">Myo61F</name>
    <name evidence="13" type="ORF">Bhyg_17054</name>
</gene>
<evidence type="ECO:0000256" key="4">
    <source>
        <dbReference type="ARBA" id="ARBA00022741"/>
    </source>
</evidence>
<evidence type="ECO:0000259" key="12">
    <source>
        <dbReference type="PROSITE" id="PS51757"/>
    </source>
</evidence>
<evidence type="ECO:0000256" key="5">
    <source>
        <dbReference type="ARBA" id="ARBA00022840"/>
    </source>
</evidence>
<evidence type="ECO:0000313" key="13">
    <source>
        <dbReference type="EMBL" id="KAJ6621270.1"/>
    </source>
</evidence>
<keyword evidence="5 10" id="KW-0067">ATP-binding</keyword>
<dbReference type="GO" id="GO:0007368">
    <property type="term" value="P:determination of left/right symmetry"/>
    <property type="evidence" value="ECO:0007669"/>
    <property type="project" value="UniProtKB-ARBA"/>
</dbReference>
<dbReference type="InterPro" id="IPR036961">
    <property type="entry name" value="Kinesin_motor_dom_sf"/>
</dbReference>
<evidence type="ECO:0000259" key="11">
    <source>
        <dbReference type="PROSITE" id="PS51456"/>
    </source>
</evidence>
<dbReference type="PROSITE" id="PS51456">
    <property type="entry name" value="MYOSIN_MOTOR"/>
    <property type="match status" value="1"/>
</dbReference>
<dbReference type="InterPro" id="IPR001609">
    <property type="entry name" value="Myosin_head_motor_dom-like"/>
</dbReference>
<dbReference type="GO" id="GO:0048803">
    <property type="term" value="P:imaginal disc-derived male genitalia morphogenesis"/>
    <property type="evidence" value="ECO:0007669"/>
    <property type="project" value="UniProtKB-ARBA"/>
</dbReference>
<feature type="domain" description="TH1" evidence="12">
    <location>
        <begin position="845"/>
        <end position="1025"/>
    </location>
</feature>
<dbReference type="Gene3D" id="1.20.58.530">
    <property type="match status" value="1"/>
</dbReference>
<dbReference type="Gene3D" id="1.20.5.190">
    <property type="match status" value="1"/>
</dbReference>
<evidence type="ECO:0000256" key="9">
    <source>
        <dbReference type="ARBA" id="ARBA00023203"/>
    </source>
</evidence>
<dbReference type="GO" id="GO:0005886">
    <property type="term" value="C:plasma membrane"/>
    <property type="evidence" value="ECO:0007669"/>
    <property type="project" value="UniProtKB-SubCell"/>
</dbReference>
<proteinExistence type="inferred from homology"/>
<dbReference type="Proteomes" id="UP001151699">
    <property type="component" value="Unassembled WGS sequence"/>
</dbReference>
<dbReference type="Gene3D" id="1.20.120.720">
    <property type="entry name" value="Myosin VI head, motor domain, U50 subdomain"/>
    <property type="match status" value="1"/>
</dbReference>
<keyword evidence="3" id="KW-0677">Repeat</keyword>
<accession>A0A9Q0MHZ7</accession>
<evidence type="ECO:0000256" key="6">
    <source>
        <dbReference type="ARBA" id="ARBA00023121"/>
    </source>
</evidence>
<reference evidence="13" key="1">
    <citation type="submission" date="2022-07" db="EMBL/GenBank/DDBJ databases">
        <authorList>
            <person name="Trinca V."/>
            <person name="Uliana J.V.C."/>
            <person name="Torres T.T."/>
            <person name="Ward R.J."/>
            <person name="Monesi N."/>
        </authorList>
    </citation>
    <scope>NUCLEOTIDE SEQUENCE</scope>
    <source>
        <strain evidence="13">HSMRA1968</strain>
        <tissue evidence="13">Whole embryos</tissue>
    </source>
</reference>
<evidence type="ECO:0000256" key="2">
    <source>
        <dbReference type="ARBA" id="ARBA00008314"/>
    </source>
</evidence>
<dbReference type="OrthoDB" id="6108017at2759"/>
<dbReference type="InterPro" id="IPR027417">
    <property type="entry name" value="P-loop_NTPase"/>
</dbReference>
<comment type="similarity">
    <text evidence="2 10">Belongs to the TRAFAC class myosin-kinesin ATPase superfamily. Myosin family.</text>
</comment>
<dbReference type="GO" id="GO:0045177">
    <property type="term" value="C:apical part of cell"/>
    <property type="evidence" value="ECO:0007669"/>
    <property type="project" value="UniProtKB-ARBA"/>
</dbReference>
<keyword evidence="6" id="KW-0446">Lipid-binding</keyword>
<organism evidence="13 14">
    <name type="scientific">Pseudolycoriella hygida</name>
    <dbReference type="NCBI Taxonomy" id="35572"/>
    <lineage>
        <taxon>Eukaryota</taxon>
        <taxon>Metazoa</taxon>
        <taxon>Ecdysozoa</taxon>
        <taxon>Arthropoda</taxon>
        <taxon>Hexapoda</taxon>
        <taxon>Insecta</taxon>
        <taxon>Pterygota</taxon>
        <taxon>Neoptera</taxon>
        <taxon>Endopterygota</taxon>
        <taxon>Diptera</taxon>
        <taxon>Nematocera</taxon>
        <taxon>Sciaroidea</taxon>
        <taxon>Sciaridae</taxon>
        <taxon>Pseudolycoriella</taxon>
    </lineage>
</organism>
<dbReference type="FunFam" id="1.20.58.530:FF:000004">
    <property type="entry name" value="Unconventional myosin ID"/>
    <property type="match status" value="1"/>
</dbReference>
<dbReference type="Gene3D" id="1.10.10.820">
    <property type="match status" value="1"/>
</dbReference>
<dbReference type="GO" id="GO:0005938">
    <property type="term" value="C:cell cortex"/>
    <property type="evidence" value="ECO:0007669"/>
    <property type="project" value="UniProtKB-ARBA"/>
</dbReference>
<dbReference type="Pfam" id="PF06017">
    <property type="entry name" value="Myosin_TH1"/>
    <property type="match status" value="1"/>
</dbReference>
<dbReference type="InterPro" id="IPR036072">
    <property type="entry name" value="MYSc_Myo1"/>
</dbReference>
<dbReference type="GO" id="GO:0006897">
    <property type="term" value="P:endocytosis"/>
    <property type="evidence" value="ECO:0007669"/>
    <property type="project" value="TreeGrafter"/>
</dbReference>
<feature type="binding site" evidence="10">
    <location>
        <begin position="105"/>
        <end position="112"/>
    </location>
    <ligand>
        <name>ATP</name>
        <dbReference type="ChEBI" id="CHEBI:30616"/>
    </ligand>
</feature>
<dbReference type="PANTHER" id="PTHR13140">
    <property type="entry name" value="MYOSIN"/>
    <property type="match status" value="1"/>
</dbReference>
<dbReference type="PROSITE" id="PS50096">
    <property type="entry name" value="IQ"/>
    <property type="match status" value="1"/>
</dbReference>
<dbReference type="Pfam" id="PF00063">
    <property type="entry name" value="Myosin_head"/>
    <property type="match status" value="1"/>
</dbReference>
<keyword evidence="9 10" id="KW-0009">Actin-binding</keyword>
<protein>
    <submittedName>
        <fullName evidence="13">Unconventional myosin IC</fullName>
    </submittedName>
</protein>
<dbReference type="Gene3D" id="6.20.240.20">
    <property type="match status" value="1"/>
</dbReference>
<dbReference type="InterPro" id="IPR010926">
    <property type="entry name" value="Myosin_TH1"/>
</dbReference>
<dbReference type="EMBL" id="WJQU01003890">
    <property type="protein sequence ID" value="KAJ6621270.1"/>
    <property type="molecule type" value="Genomic_DNA"/>
</dbReference>
<keyword evidence="7 10" id="KW-0518">Myosin</keyword>
<dbReference type="InterPro" id="IPR000048">
    <property type="entry name" value="IQ_motif_EF-hand-BS"/>
</dbReference>
<dbReference type="GO" id="GO:0030048">
    <property type="term" value="P:actin filament-based movement"/>
    <property type="evidence" value="ECO:0007669"/>
    <property type="project" value="TreeGrafter"/>
</dbReference>
<evidence type="ECO:0000313" key="14">
    <source>
        <dbReference type="Proteomes" id="UP001151699"/>
    </source>
</evidence>
<dbReference type="GO" id="GO:0005546">
    <property type="term" value="F:phosphatidylinositol-4,5-bisphosphate binding"/>
    <property type="evidence" value="ECO:0007669"/>
    <property type="project" value="UniProtKB-ARBA"/>
</dbReference>
<dbReference type="GO" id="GO:0051015">
    <property type="term" value="F:actin filament binding"/>
    <property type="evidence" value="ECO:0007669"/>
    <property type="project" value="TreeGrafter"/>
</dbReference>
<feature type="region of interest" description="Actin-binding" evidence="10">
    <location>
        <begin position="568"/>
        <end position="590"/>
    </location>
</feature>
<evidence type="ECO:0000256" key="3">
    <source>
        <dbReference type="ARBA" id="ARBA00022737"/>
    </source>
</evidence>
<dbReference type="AlphaFoldDB" id="A0A9Q0MHZ7"/>
<keyword evidence="14" id="KW-1185">Reference proteome</keyword>
<dbReference type="GO" id="GO:0005902">
    <property type="term" value="C:microvillus"/>
    <property type="evidence" value="ECO:0007669"/>
    <property type="project" value="TreeGrafter"/>
</dbReference>